<sequence length="266" mass="28744">MLSRSAIATPLDCSVDRELLLFHHAMMNEISLSIRATSLTTPIRPPRCECGRVKFLRSYRPDHQPPLHIPITSELVGGSEDKISTTTPSLGHDGMSQEVAGAPYDILEEVIGIRDGNGNGIILIGEIGGTAEEDATSLIKVRRHLISDEYQGHETSSFKSNFASWSAASVPEETRGKVAAIASGGKGRSQDKIRTLRDAGVIVVESPAKIAVAMLEMETEGHEVVETLFLDILATGGKGQMHHNNVMGWLVFFSDLNSQALSCIVI</sequence>
<evidence type="ECO:0000313" key="2">
    <source>
        <dbReference type="EMBL" id="CAI9273974.1"/>
    </source>
</evidence>
<dbReference type="GO" id="GO:0004775">
    <property type="term" value="F:succinate-CoA ligase (ADP-forming) activity"/>
    <property type="evidence" value="ECO:0007669"/>
    <property type="project" value="TreeGrafter"/>
</dbReference>
<gene>
    <name evidence="2" type="ORF">LSALG_LOCUS14091</name>
</gene>
<dbReference type="GO" id="GO:0004776">
    <property type="term" value="F:succinate-CoA ligase (GDP-forming) activity"/>
    <property type="evidence" value="ECO:0007669"/>
    <property type="project" value="TreeGrafter"/>
</dbReference>
<accession>A0AA35YHD5</accession>
<dbReference type="GO" id="GO:0006099">
    <property type="term" value="P:tricarboxylic acid cycle"/>
    <property type="evidence" value="ECO:0007669"/>
    <property type="project" value="TreeGrafter"/>
</dbReference>
<dbReference type="PANTHER" id="PTHR11117">
    <property type="entry name" value="SUCCINYL-COA LIGASE SUBUNIT ALPHA"/>
    <property type="match status" value="1"/>
</dbReference>
<dbReference type="InterPro" id="IPR016102">
    <property type="entry name" value="Succinyl-CoA_synth-like"/>
</dbReference>
<name>A0AA35YHD5_LACSI</name>
<proteinExistence type="predicted"/>
<dbReference type="Gene3D" id="3.40.50.261">
    <property type="entry name" value="Succinyl-CoA synthetase domains"/>
    <property type="match status" value="1"/>
</dbReference>
<dbReference type="PANTHER" id="PTHR11117:SF2">
    <property type="entry name" value="SUCCINATE--COA LIGASE [ADP_GDP-FORMING] SUBUNIT ALPHA, MITOCHONDRIAL"/>
    <property type="match status" value="1"/>
</dbReference>
<dbReference type="AlphaFoldDB" id="A0AA35YHD5"/>
<dbReference type="Proteomes" id="UP001177003">
    <property type="component" value="Chromosome 2"/>
</dbReference>
<comment type="subunit">
    <text evidence="1">Heterooctamer of 4 alpha and 4 beta chains.</text>
</comment>
<keyword evidence="3" id="KW-1185">Reference proteome</keyword>
<dbReference type="SUPFAM" id="SSF52210">
    <property type="entry name" value="Succinyl-CoA synthetase domains"/>
    <property type="match status" value="1"/>
</dbReference>
<organism evidence="2 3">
    <name type="scientific">Lactuca saligna</name>
    <name type="common">Willowleaf lettuce</name>
    <dbReference type="NCBI Taxonomy" id="75948"/>
    <lineage>
        <taxon>Eukaryota</taxon>
        <taxon>Viridiplantae</taxon>
        <taxon>Streptophyta</taxon>
        <taxon>Embryophyta</taxon>
        <taxon>Tracheophyta</taxon>
        <taxon>Spermatophyta</taxon>
        <taxon>Magnoliopsida</taxon>
        <taxon>eudicotyledons</taxon>
        <taxon>Gunneridae</taxon>
        <taxon>Pentapetalae</taxon>
        <taxon>asterids</taxon>
        <taxon>campanulids</taxon>
        <taxon>Asterales</taxon>
        <taxon>Asteraceae</taxon>
        <taxon>Cichorioideae</taxon>
        <taxon>Cichorieae</taxon>
        <taxon>Lactucinae</taxon>
        <taxon>Lactuca</taxon>
    </lineage>
</organism>
<dbReference type="GO" id="GO:0009361">
    <property type="term" value="C:succinate-CoA ligase complex (ADP-forming)"/>
    <property type="evidence" value="ECO:0007669"/>
    <property type="project" value="TreeGrafter"/>
</dbReference>
<evidence type="ECO:0000313" key="3">
    <source>
        <dbReference type="Proteomes" id="UP001177003"/>
    </source>
</evidence>
<dbReference type="GO" id="GO:0005739">
    <property type="term" value="C:mitochondrion"/>
    <property type="evidence" value="ECO:0007669"/>
    <property type="project" value="TreeGrafter"/>
</dbReference>
<dbReference type="EMBL" id="OX465078">
    <property type="protein sequence ID" value="CAI9273974.1"/>
    <property type="molecule type" value="Genomic_DNA"/>
</dbReference>
<evidence type="ECO:0000256" key="1">
    <source>
        <dbReference type="ARBA" id="ARBA00011412"/>
    </source>
</evidence>
<reference evidence="2" key="1">
    <citation type="submission" date="2023-04" db="EMBL/GenBank/DDBJ databases">
        <authorList>
            <person name="Vijverberg K."/>
            <person name="Xiong W."/>
            <person name="Schranz E."/>
        </authorList>
    </citation>
    <scope>NUCLEOTIDE SEQUENCE</scope>
</reference>
<protein>
    <submittedName>
        <fullName evidence="2">Uncharacterized protein</fullName>
    </submittedName>
</protein>